<keyword evidence="4 8" id="KW-0808">Transferase</keyword>
<dbReference type="HAMAP" id="MF_00607">
    <property type="entry name" value="16SrRNA_methyltr_A"/>
    <property type="match status" value="1"/>
</dbReference>
<evidence type="ECO:0000256" key="9">
    <source>
        <dbReference type="PROSITE-ProRule" id="PRU01026"/>
    </source>
</evidence>
<dbReference type="SMART" id="SM00650">
    <property type="entry name" value="rADc"/>
    <property type="match status" value="1"/>
</dbReference>
<evidence type="ECO:0000256" key="2">
    <source>
        <dbReference type="ARBA" id="ARBA00022552"/>
    </source>
</evidence>
<comment type="function">
    <text evidence="8">Specifically dimethylates two adjacent adenosines (A1518 and A1519) in the loop of a conserved hairpin near the 3'-end of 16S rRNA in the 30S particle. May play a critical role in biogenesis of 30S subunits.</text>
</comment>
<dbReference type="SUPFAM" id="SSF53335">
    <property type="entry name" value="S-adenosyl-L-methionine-dependent methyltransferases"/>
    <property type="match status" value="1"/>
</dbReference>
<dbReference type="PROSITE" id="PS01131">
    <property type="entry name" value="RRNA_A_DIMETH"/>
    <property type="match status" value="1"/>
</dbReference>
<proteinExistence type="inferred from homology"/>
<dbReference type="EC" id="2.1.1.182" evidence="8"/>
<dbReference type="PANTHER" id="PTHR11727">
    <property type="entry name" value="DIMETHYLADENOSINE TRANSFERASE"/>
    <property type="match status" value="1"/>
</dbReference>
<evidence type="ECO:0000256" key="5">
    <source>
        <dbReference type="ARBA" id="ARBA00022691"/>
    </source>
</evidence>
<comment type="catalytic activity">
    <reaction evidence="7">
        <text>adenosine(2085) in 23S rRNA + 2 S-adenosyl-L-methionine = N(6)-dimethyladenosine(2085) in 23S rRNA + 2 S-adenosyl-L-homocysteine + 2 H(+)</text>
        <dbReference type="Rhea" id="RHEA:42784"/>
        <dbReference type="Rhea" id="RHEA-COMP:10237"/>
        <dbReference type="Rhea" id="RHEA-COMP:10238"/>
        <dbReference type="ChEBI" id="CHEBI:15378"/>
        <dbReference type="ChEBI" id="CHEBI:57856"/>
        <dbReference type="ChEBI" id="CHEBI:59789"/>
        <dbReference type="ChEBI" id="CHEBI:74411"/>
        <dbReference type="ChEBI" id="CHEBI:74493"/>
        <dbReference type="EC" id="2.1.1.184"/>
    </reaction>
</comment>
<comment type="catalytic activity">
    <reaction evidence="8">
        <text>adenosine(1518)/adenosine(1519) in 16S rRNA + 4 S-adenosyl-L-methionine = N(6)-dimethyladenosine(1518)/N(6)-dimethyladenosine(1519) in 16S rRNA + 4 S-adenosyl-L-homocysteine + 4 H(+)</text>
        <dbReference type="Rhea" id="RHEA:19609"/>
        <dbReference type="Rhea" id="RHEA-COMP:10232"/>
        <dbReference type="Rhea" id="RHEA-COMP:10233"/>
        <dbReference type="ChEBI" id="CHEBI:15378"/>
        <dbReference type="ChEBI" id="CHEBI:57856"/>
        <dbReference type="ChEBI" id="CHEBI:59789"/>
        <dbReference type="ChEBI" id="CHEBI:74411"/>
        <dbReference type="ChEBI" id="CHEBI:74493"/>
        <dbReference type="EC" id="2.1.1.182"/>
    </reaction>
</comment>
<evidence type="ECO:0000256" key="7">
    <source>
        <dbReference type="ARBA" id="ARBA00049167"/>
    </source>
</evidence>
<feature type="binding site" evidence="8 9">
    <location>
        <position position="104"/>
    </location>
    <ligand>
        <name>S-adenosyl-L-methionine</name>
        <dbReference type="ChEBI" id="CHEBI:59789"/>
    </ligand>
</feature>
<keyword evidence="2 8" id="KW-0698">rRNA processing</keyword>
<accession>A0A069CVJ8</accession>
<keyword evidence="3 8" id="KW-0489">Methyltransferase</keyword>
<dbReference type="GO" id="GO:0052908">
    <property type="term" value="F:16S rRNA (adenine(1518)-N(6)/adenine(1519)-N(6))-dimethyltransferase activity"/>
    <property type="evidence" value="ECO:0007669"/>
    <property type="project" value="UniProtKB-EC"/>
</dbReference>
<feature type="binding site" evidence="8 9">
    <location>
        <position position="79"/>
    </location>
    <ligand>
        <name>S-adenosyl-L-methionine</name>
        <dbReference type="ChEBI" id="CHEBI:59789"/>
    </ligand>
</feature>
<dbReference type="PANTHER" id="PTHR11727:SF7">
    <property type="entry name" value="DIMETHYLADENOSINE TRANSFERASE-RELATED"/>
    <property type="match status" value="1"/>
</dbReference>
<dbReference type="EMBL" id="DF820498">
    <property type="protein sequence ID" value="GAK31780.1"/>
    <property type="molecule type" value="Genomic_DNA"/>
</dbReference>
<keyword evidence="12" id="KW-1185">Reference proteome</keyword>
<name>A0A069CVJ8_WEIOS</name>
<dbReference type="OrthoDB" id="9814755at2"/>
<dbReference type="InterPro" id="IPR020598">
    <property type="entry name" value="rRNA_Ade_methylase_Trfase_N"/>
</dbReference>
<dbReference type="InterPro" id="IPR001737">
    <property type="entry name" value="KsgA/Erm"/>
</dbReference>
<dbReference type="InterPro" id="IPR020596">
    <property type="entry name" value="rRNA_Ade_Mease_Trfase_CS"/>
</dbReference>
<keyword evidence="1 8" id="KW-0963">Cytoplasm</keyword>
<evidence type="ECO:0000259" key="10">
    <source>
        <dbReference type="SMART" id="SM00650"/>
    </source>
</evidence>
<evidence type="ECO:0000313" key="11">
    <source>
        <dbReference type="EMBL" id="GAK31780.1"/>
    </source>
</evidence>
<feature type="binding site" evidence="8 9">
    <location>
        <position position="33"/>
    </location>
    <ligand>
        <name>S-adenosyl-L-methionine</name>
        <dbReference type="ChEBI" id="CHEBI:59789"/>
    </ligand>
</feature>
<feature type="domain" description="Ribosomal RNA adenine methylase transferase N-terminal" evidence="10">
    <location>
        <begin position="38"/>
        <end position="215"/>
    </location>
</feature>
<evidence type="ECO:0000256" key="4">
    <source>
        <dbReference type="ARBA" id="ARBA00022679"/>
    </source>
</evidence>
<evidence type="ECO:0000256" key="1">
    <source>
        <dbReference type="ARBA" id="ARBA00022490"/>
    </source>
</evidence>
<dbReference type="NCBIfam" id="TIGR00755">
    <property type="entry name" value="ksgA"/>
    <property type="match status" value="1"/>
</dbReference>
<evidence type="ECO:0000256" key="8">
    <source>
        <dbReference type="HAMAP-Rule" id="MF_00607"/>
    </source>
</evidence>
<dbReference type="eggNOG" id="COG0030">
    <property type="taxonomic scope" value="Bacteria"/>
</dbReference>
<comment type="similarity">
    <text evidence="8">Belongs to the class I-like SAM-binding methyltransferase superfamily. rRNA adenine N(6)-methyltransferase family. RsmA subfamily.</text>
</comment>
<feature type="binding site" evidence="8 9">
    <location>
        <position position="58"/>
    </location>
    <ligand>
        <name>S-adenosyl-L-methionine</name>
        <dbReference type="ChEBI" id="CHEBI:59789"/>
    </ligand>
</feature>
<dbReference type="Pfam" id="PF00398">
    <property type="entry name" value="RrnaAD"/>
    <property type="match status" value="1"/>
</dbReference>
<dbReference type="STRING" id="1329250.WOSG25_150310"/>
<dbReference type="InterPro" id="IPR011530">
    <property type="entry name" value="rRNA_adenine_dimethylase"/>
</dbReference>
<dbReference type="CDD" id="cd02440">
    <property type="entry name" value="AdoMet_MTases"/>
    <property type="match status" value="1"/>
</dbReference>
<dbReference type="Gene3D" id="3.40.50.150">
    <property type="entry name" value="Vaccinia Virus protein VP39"/>
    <property type="match status" value="1"/>
</dbReference>
<dbReference type="InterPro" id="IPR023165">
    <property type="entry name" value="rRNA_Ade_diMease-like_C"/>
</dbReference>
<evidence type="ECO:0000256" key="6">
    <source>
        <dbReference type="ARBA" id="ARBA00022884"/>
    </source>
</evidence>
<keyword evidence="5 8" id="KW-0949">S-adenosyl-L-methionine</keyword>
<dbReference type="PROSITE" id="PS51689">
    <property type="entry name" value="SAM_RNA_A_N6_MT"/>
    <property type="match status" value="1"/>
</dbReference>
<keyword evidence="6 8" id="KW-0694">RNA-binding</keyword>
<protein>
    <recommendedName>
        <fullName evidence="8">Ribosomal RNA small subunit methyltransferase A</fullName>
        <ecNumber evidence="8">2.1.1.182</ecNumber>
    </recommendedName>
    <alternativeName>
        <fullName evidence="8">16S rRNA (adenine(1518)-N(6)/adenine(1519)-N(6))-dimethyltransferase</fullName>
    </alternativeName>
    <alternativeName>
        <fullName evidence="8">16S rRNA dimethyladenosine transferase</fullName>
    </alternativeName>
    <alternativeName>
        <fullName evidence="8">16S rRNA dimethylase</fullName>
    </alternativeName>
    <alternativeName>
        <fullName evidence="8">S-adenosylmethionine-6-N', N'-adenosyl(rRNA) dimethyltransferase</fullName>
    </alternativeName>
</protein>
<dbReference type="Proteomes" id="UP000030643">
    <property type="component" value="Unassembled WGS sequence"/>
</dbReference>
<dbReference type="GO" id="GO:0052910">
    <property type="term" value="F:23S rRNA (adenine(2085)-N(6))-dimethyltransferase activity"/>
    <property type="evidence" value="ECO:0007669"/>
    <property type="project" value="UniProtKB-EC"/>
</dbReference>
<dbReference type="InterPro" id="IPR029063">
    <property type="entry name" value="SAM-dependent_MTases_sf"/>
</dbReference>
<reference evidence="12" key="1">
    <citation type="journal article" date="2014" name="Genome Announc.">
        <title>Draft genome sequence of Weissella oryzae SG25T, isolated from fermented rice grains.</title>
        <authorList>
            <person name="Tanizawa Y."/>
            <person name="Fujisawa T."/>
            <person name="Mochizuki T."/>
            <person name="Kaminuma E."/>
            <person name="Suzuki Y."/>
            <person name="Nakamura Y."/>
            <person name="Tohno M."/>
        </authorList>
    </citation>
    <scope>NUCLEOTIDE SEQUENCE [LARGE SCALE GENOMIC DNA]</scope>
    <source>
        <strain evidence="12">DSM 25784 / JCM 18191 / LMG 30913 / SG25</strain>
    </source>
</reference>
<evidence type="ECO:0000256" key="3">
    <source>
        <dbReference type="ARBA" id="ARBA00022603"/>
    </source>
</evidence>
<dbReference type="AlphaFoldDB" id="A0A069CVJ8"/>
<dbReference type="GO" id="GO:0003723">
    <property type="term" value="F:RNA binding"/>
    <property type="evidence" value="ECO:0007669"/>
    <property type="project" value="UniProtKB-UniRule"/>
</dbReference>
<evidence type="ECO:0000313" key="12">
    <source>
        <dbReference type="Proteomes" id="UP000030643"/>
    </source>
</evidence>
<dbReference type="RefSeq" id="WP_027699713.1">
    <property type="nucleotide sequence ID" value="NZ_DF820498.1"/>
</dbReference>
<feature type="binding site" evidence="8 9">
    <location>
        <position position="130"/>
    </location>
    <ligand>
        <name>S-adenosyl-L-methionine</name>
        <dbReference type="ChEBI" id="CHEBI:59789"/>
    </ligand>
</feature>
<dbReference type="GO" id="GO:0005829">
    <property type="term" value="C:cytosol"/>
    <property type="evidence" value="ECO:0007669"/>
    <property type="project" value="TreeGrafter"/>
</dbReference>
<dbReference type="FunFam" id="3.40.50.150:FF:000023">
    <property type="entry name" value="Ribosomal RNA small subunit methyltransferase A"/>
    <property type="match status" value="1"/>
</dbReference>
<dbReference type="Gene3D" id="1.10.8.100">
    <property type="entry name" value="Ribosomal RNA adenine dimethylase-like, domain 2"/>
    <property type="match status" value="1"/>
</dbReference>
<organism evidence="11 12">
    <name type="scientific">Weissella oryzae (strain DSM 25784 / JCM 18191 / LMG 30913 / SG25)</name>
    <dbReference type="NCBI Taxonomy" id="1329250"/>
    <lineage>
        <taxon>Bacteria</taxon>
        <taxon>Bacillati</taxon>
        <taxon>Bacillota</taxon>
        <taxon>Bacilli</taxon>
        <taxon>Lactobacillales</taxon>
        <taxon>Lactobacillaceae</taxon>
        <taxon>Weissella</taxon>
    </lineage>
</organism>
<sequence>MVDIPDIASPLRTQAIMNQYGINTKKSLGQNFLTDINILHNIVAAGDVSATDNVIEIGPGIGALTEQLARAAKEVVAFEIDSRLMEVLADTLQPYQNVKIINQDILKVDLAVSIKASFSDPTAPLKLVANLPYYITTAILMQLLQSGIHFDAIVVMMQKEVAERLSARPGTKEYGSLSLAVQYRMNARLAFTVSRKSFIPNPNVDSAIVKLTPREPLAVLPQDEVKLFELFRIGFALRRKTLWNNLTAAFGKNEVMVAKLTAALAAAEISPKIRAEKLTLEEFISLHNALFNAGVYDK</sequence>
<comment type="subcellular location">
    <subcellularLocation>
        <location evidence="8">Cytoplasm</location>
    </subcellularLocation>
</comment>
<gene>
    <name evidence="8 11" type="primary">ksgA</name>
    <name evidence="8" type="synonym">rsmA</name>
    <name evidence="11" type="ORF">WOSG25_150310</name>
</gene>
<feature type="binding site" evidence="8 9">
    <location>
        <position position="31"/>
    </location>
    <ligand>
        <name>S-adenosyl-L-methionine</name>
        <dbReference type="ChEBI" id="CHEBI:59789"/>
    </ligand>
</feature>